<accession>A0A2W2H5W1</accession>
<dbReference type="InterPro" id="IPR028082">
    <property type="entry name" value="Peripla_BP_I"/>
</dbReference>
<dbReference type="RefSeq" id="WP_111170415.1">
    <property type="nucleotide sequence ID" value="NZ_POUA01000282.1"/>
</dbReference>
<feature type="compositionally biased region" description="Basic and acidic residues" evidence="1">
    <location>
        <begin position="340"/>
        <end position="354"/>
    </location>
</feature>
<keyword evidence="3" id="KW-1185">Reference proteome</keyword>
<dbReference type="AlphaFoldDB" id="A0A2W2H5W1"/>
<name>A0A2W2H5W1_9ACTN</name>
<evidence type="ECO:0000313" key="3">
    <source>
        <dbReference type="Proteomes" id="UP000248544"/>
    </source>
</evidence>
<proteinExistence type="predicted"/>
<reference evidence="2 3" key="1">
    <citation type="submission" date="2018-01" db="EMBL/GenBank/DDBJ databases">
        <title>Draft genome sequence of Sphaerisporangium sp. 7K107.</title>
        <authorList>
            <person name="Sahin N."/>
            <person name="Saygin H."/>
            <person name="Ay H."/>
        </authorList>
    </citation>
    <scope>NUCLEOTIDE SEQUENCE [LARGE SCALE GENOMIC DNA]</scope>
    <source>
        <strain evidence="2 3">7K107</strain>
    </source>
</reference>
<feature type="region of interest" description="Disordered" evidence="1">
    <location>
        <begin position="340"/>
        <end position="377"/>
    </location>
</feature>
<organism evidence="2 3">
    <name type="scientific">Spongiactinospora gelatinilytica</name>
    <dbReference type="NCBI Taxonomy" id="2666298"/>
    <lineage>
        <taxon>Bacteria</taxon>
        <taxon>Bacillati</taxon>
        <taxon>Actinomycetota</taxon>
        <taxon>Actinomycetes</taxon>
        <taxon>Streptosporangiales</taxon>
        <taxon>Streptosporangiaceae</taxon>
        <taxon>Spongiactinospora</taxon>
    </lineage>
</organism>
<gene>
    <name evidence="2" type="ORF">C1I98_28040</name>
</gene>
<feature type="compositionally biased region" description="Pro residues" evidence="1">
    <location>
        <begin position="361"/>
        <end position="376"/>
    </location>
</feature>
<sequence length="898" mass="97859">MDRHLDAVLAELVIRNRLRRGKIRYTRKGGPLVLQVEADGERCRKWLATFYKTYHGIVPINEPEAATEKMRDPPDLDAEVAEELLNIAHGCGVGGRPPYRLPIVFPRFAAAYTMLVAWKVEGGHRARRDPGLVTEVNRAVRDARRTRLPELRRRIGQLIDDPNVRMQQGGLVGLIIAVISICRLPASWPLRWFRKKGFPQSPRTTQALIGELRRLRARAEQAAELTAEQTPVAQVDEKNMMLVDALLADIDAHYGIFRHLNRVRRPIILLQDVDLVPARRAIRDALLAAFDGRAGNLRVHPVVISTSAPGAAPAGKGANRPVDSAQLAIEIPRLFADREQAGEQRKRGGEEPLRSRLLPVRPAPAPSPDSPPPPRLHGPGPVTVIVAALVVLALAAGGVIFARRILSSCGEGLHKEGGECVGVSDGSGVFMPEFDGMKKIFAAIEKENIRISSMSHATVALVIPLESANPAVQRQILSEVQGAYIAQLQANREDGAKPAIRLALANPGHGYRHWEKIVDDVLGQPNLRVVAGFNLSLDHTKNAMSHMTKMAGLPVVAGLVTSDDFANPETPDTARHPFPGLARVVSAAGEQADALLTFEHELAGAETALVADVRPGDDYNESLREAFTSARDNRPGTGVQDMTFKSDGIEVVGTVPNRFEHLALNLCESNARYVYFAGRALHLKLFVNQLADTYCARKKSYTVVTGSDATTLDSRLDERERRLLRGDPGSGKPAVHIEYASPAHPDAWEREVSAWWQRNPGAKEPPRHLTEPREALKKLRADIAAAGIGPVALDDGRTIITHDVILTARNALTKAVALSKSEVPEVEHVKEVMSTLNSSFRIQGASGWICLTSAGNPYNKALAVVHLDPASEKLALKGIAWPEGGPPKNNCVIPQITP</sequence>
<comment type="caution">
    <text evidence="2">The sequence shown here is derived from an EMBL/GenBank/DDBJ whole genome shotgun (WGS) entry which is preliminary data.</text>
</comment>
<dbReference type="Proteomes" id="UP000248544">
    <property type="component" value="Unassembled WGS sequence"/>
</dbReference>
<evidence type="ECO:0000313" key="2">
    <source>
        <dbReference type="EMBL" id="PZG34454.1"/>
    </source>
</evidence>
<evidence type="ECO:0000256" key="1">
    <source>
        <dbReference type="SAM" id="MobiDB-lite"/>
    </source>
</evidence>
<dbReference type="SUPFAM" id="SSF53822">
    <property type="entry name" value="Periplasmic binding protein-like I"/>
    <property type="match status" value="1"/>
</dbReference>
<protein>
    <submittedName>
        <fullName evidence="2">Uncharacterized protein</fullName>
    </submittedName>
</protein>
<dbReference type="EMBL" id="POUA01000282">
    <property type="protein sequence ID" value="PZG34454.1"/>
    <property type="molecule type" value="Genomic_DNA"/>
</dbReference>